<dbReference type="AlphaFoldDB" id="A0A8S1Y4A6"/>
<dbReference type="PANTHER" id="PTHR33706:SF1">
    <property type="entry name" value="TPR REPEAT PROTEIN"/>
    <property type="match status" value="1"/>
</dbReference>
<dbReference type="OrthoDB" id="298777at2759"/>
<dbReference type="PANTHER" id="PTHR33706">
    <property type="entry name" value="MORN VARIANT REPEAT PROTEIN"/>
    <property type="match status" value="1"/>
</dbReference>
<keyword evidence="2" id="KW-1185">Reference proteome</keyword>
<comment type="caution">
    <text evidence="1">The sequence shown here is derived from an EMBL/GenBank/DDBJ whole genome shotgun (WGS) entry which is preliminary data.</text>
</comment>
<protein>
    <submittedName>
        <fullName evidence="1">Uncharacterized protein</fullName>
    </submittedName>
</protein>
<evidence type="ECO:0000313" key="2">
    <source>
        <dbReference type="Proteomes" id="UP000689195"/>
    </source>
</evidence>
<organism evidence="1 2">
    <name type="scientific">Paramecium pentaurelia</name>
    <dbReference type="NCBI Taxonomy" id="43138"/>
    <lineage>
        <taxon>Eukaryota</taxon>
        <taxon>Sar</taxon>
        <taxon>Alveolata</taxon>
        <taxon>Ciliophora</taxon>
        <taxon>Intramacronucleata</taxon>
        <taxon>Oligohymenophorea</taxon>
        <taxon>Peniculida</taxon>
        <taxon>Parameciidae</taxon>
        <taxon>Paramecium</taxon>
    </lineage>
</organism>
<dbReference type="Proteomes" id="UP000689195">
    <property type="component" value="Unassembled WGS sequence"/>
</dbReference>
<sequence length="535" mass="63351">MHQQIQNIQVFEKSTFSNQDANLIQLEWWNPNEMKFRDVQIHITITQENNIIYSSQEGIILRKEQIYDNPNNQEILLNMEQIQHLEWLGEYGKNKRKLGKWVATWNKSLLIEGGYYVDGLKQGLWTQPFTNYFSKAKVFENGQYFHDQKYGRWHYIYKNKNIGGGSYNAQGVKYGKWLEISEKFNDDSQLTYCGEYKNGKKVGIWAVLWNDDDSWYNGEYKNKLMGGGSYDEEGDGIKQGNWLEVSDRFDNHTQVTFKGEYKNGKKVGNWHIFHRQNGKGKSIMKIGGGLYKEEEIKQGIWVELSDRFYDFSQVKYNGQYKHGKKIGRWDIFYVKEKMQKQIINGGGQYDEEGDETKLGFWVEVSDRFYCNSKVTYHGQYKNGKKIGMWNILFNWQGNKQMQQNIMQYIRFSGGGLYDKRGDGIKQGYWIEIWNGFFYQSQVTYSGQYKNDKKVGRWDILNEGDQIQEYLSLSGGGSYDEEGNEIKFGRWIELANDFWDFGQITFNGEYQDGKKVGRWVEMDLYKDEKREIMYQY</sequence>
<proteinExistence type="predicted"/>
<accession>A0A8S1Y4A6</accession>
<name>A0A8S1Y4A6_9CILI</name>
<reference evidence="1" key="1">
    <citation type="submission" date="2021-01" db="EMBL/GenBank/DDBJ databases">
        <authorList>
            <consortium name="Genoscope - CEA"/>
            <person name="William W."/>
        </authorList>
    </citation>
    <scope>NUCLEOTIDE SEQUENCE</scope>
</reference>
<gene>
    <name evidence="1" type="ORF">PPENT_87.1.T1510003</name>
</gene>
<evidence type="ECO:0000313" key="1">
    <source>
        <dbReference type="EMBL" id="CAD8208450.1"/>
    </source>
</evidence>
<dbReference type="EMBL" id="CAJJDO010000151">
    <property type="protein sequence ID" value="CAD8208450.1"/>
    <property type="molecule type" value="Genomic_DNA"/>
</dbReference>